<dbReference type="PROSITE" id="PS00557">
    <property type="entry name" value="FMN_HYDROXY_ACID_DH_1"/>
    <property type="match status" value="1"/>
</dbReference>
<evidence type="ECO:0000313" key="9">
    <source>
        <dbReference type="EMBL" id="MBP0481156.1"/>
    </source>
</evidence>
<dbReference type="PIRSF" id="PIRSF000138">
    <property type="entry name" value="Al-hdrx_acd_dh"/>
    <property type="match status" value="1"/>
</dbReference>
<dbReference type="InterPro" id="IPR012133">
    <property type="entry name" value="Alpha-hydoxy_acid_DH_FMN"/>
</dbReference>
<feature type="binding site" evidence="7">
    <location>
        <position position="278"/>
    </location>
    <ligand>
        <name>glyoxylate</name>
        <dbReference type="ChEBI" id="CHEBI:36655"/>
    </ligand>
</feature>
<keyword evidence="10" id="KW-1185">Reference proteome</keyword>
<keyword evidence="2 7" id="KW-0285">Flavoprotein</keyword>
<protein>
    <submittedName>
        <fullName evidence="9">Alpha-hydroxy-acid oxidizing protein</fullName>
    </submittedName>
</protein>
<dbReference type="Proteomes" id="UP000675940">
    <property type="component" value="Unassembled WGS sequence"/>
</dbReference>
<evidence type="ECO:0000256" key="5">
    <source>
        <dbReference type="ARBA" id="ARBA00024042"/>
    </source>
</evidence>
<evidence type="ECO:0000256" key="3">
    <source>
        <dbReference type="ARBA" id="ARBA00022643"/>
    </source>
</evidence>
<gene>
    <name evidence="9" type="ORF">J5474_01430</name>
</gene>
<dbReference type="PANTHER" id="PTHR10578">
    <property type="entry name" value="S -2-HYDROXY-ACID OXIDASE-RELATED"/>
    <property type="match status" value="1"/>
</dbReference>
<comment type="similarity">
    <text evidence="5">Belongs to the FMN-dependent alpha-hydroxy acid dehydrogenase family.</text>
</comment>
<dbReference type="InterPro" id="IPR008259">
    <property type="entry name" value="FMN_hydac_DH_AS"/>
</dbReference>
<dbReference type="RefSeq" id="WP_209358609.1">
    <property type="nucleotide sequence ID" value="NZ_JAGISH010000001.1"/>
</dbReference>
<reference evidence="9" key="1">
    <citation type="submission" date="2021-03" db="EMBL/GenBank/DDBJ databases">
        <title>Sagittula salina sp. nov. strain M10.9X isolated from the marine waste.</title>
        <authorList>
            <person name="Satari L."/>
            <person name="Molina-Menor E."/>
            <person name="Vidal-Verdu A."/>
            <person name="Pascual J."/>
            <person name="Pereto J."/>
            <person name="Porcar M."/>
        </authorList>
    </citation>
    <scope>NUCLEOTIDE SEQUENCE</scope>
    <source>
        <strain evidence="9">M10.9X</strain>
    </source>
</reference>
<feature type="binding site" evidence="7">
    <location>
        <position position="159"/>
    </location>
    <ligand>
        <name>FMN</name>
        <dbReference type="ChEBI" id="CHEBI:58210"/>
    </ligand>
</feature>
<feature type="binding site" evidence="7">
    <location>
        <position position="131"/>
    </location>
    <ligand>
        <name>FMN</name>
        <dbReference type="ChEBI" id="CHEBI:58210"/>
    </ligand>
</feature>
<evidence type="ECO:0000256" key="6">
    <source>
        <dbReference type="PIRSR" id="PIRSR000138-1"/>
    </source>
</evidence>
<dbReference type="InterPro" id="IPR000262">
    <property type="entry name" value="FMN-dep_DH"/>
</dbReference>
<keyword evidence="3 7" id="KW-0288">FMN</keyword>
<dbReference type="EMBL" id="JAGISH010000001">
    <property type="protein sequence ID" value="MBP0481156.1"/>
    <property type="molecule type" value="Genomic_DNA"/>
</dbReference>
<dbReference type="InterPro" id="IPR037396">
    <property type="entry name" value="FMN_HAD"/>
</dbReference>
<dbReference type="SUPFAM" id="SSF51395">
    <property type="entry name" value="FMN-linked oxidoreductases"/>
    <property type="match status" value="1"/>
</dbReference>
<evidence type="ECO:0000259" key="8">
    <source>
        <dbReference type="PROSITE" id="PS51349"/>
    </source>
</evidence>
<feature type="binding site" evidence="7">
    <location>
        <position position="276"/>
    </location>
    <ligand>
        <name>FMN</name>
        <dbReference type="ChEBI" id="CHEBI:58210"/>
    </ligand>
</feature>
<dbReference type="GO" id="GO:0010181">
    <property type="term" value="F:FMN binding"/>
    <property type="evidence" value="ECO:0007669"/>
    <property type="project" value="InterPro"/>
</dbReference>
<dbReference type="PROSITE" id="PS51349">
    <property type="entry name" value="FMN_HYDROXY_ACID_DH_2"/>
    <property type="match status" value="1"/>
</dbReference>
<proteinExistence type="inferred from homology"/>
<evidence type="ECO:0000256" key="1">
    <source>
        <dbReference type="ARBA" id="ARBA00001917"/>
    </source>
</evidence>
<feature type="binding site" evidence="7">
    <location>
        <position position="168"/>
    </location>
    <ligand>
        <name>glyoxylate</name>
        <dbReference type="ChEBI" id="CHEBI:36655"/>
    </ligand>
</feature>
<accession>A0A940MLZ9</accession>
<organism evidence="9 10">
    <name type="scientific">Sagittula salina</name>
    <dbReference type="NCBI Taxonomy" id="2820268"/>
    <lineage>
        <taxon>Bacteria</taxon>
        <taxon>Pseudomonadati</taxon>
        <taxon>Pseudomonadota</taxon>
        <taxon>Alphaproteobacteria</taxon>
        <taxon>Rhodobacterales</taxon>
        <taxon>Roseobacteraceae</taxon>
        <taxon>Sagittula</taxon>
    </lineage>
</organism>
<dbReference type="CDD" id="cd02809">
    <property type="entry name" value="alpha_hydroxyacid_oxid_FMN"/>
    <property type="match status" value="1"/>
</dbReference>
<dbReference type="Pfam" id="PF01070">
    <property type="entry name" value="FMN_dh"/>
    <property type="match status" value="1"/>
</dbReference>
<comment type="caution">
    <text evidence="9">The sequence shown here is derived from an EMBL/GenBank/DDBJ whole genome shotgun (WGS) entry which is preliminary data.</text>
</comment>
<dbReference type="Gene3D" id="3.20.20.70">
    <property type="entry name" value="Aldolase class I"/>
    <property type="match status" value="1"/>
</dbReference>
<feature type="binding site" evidence="7">
    <location>
        <position position="133"/>
    </location>
    <ligand>
        <name>glyoxylate</name>
        <dbReference type="ChEBI" id="CHEBI:36655"/>
    </ligand>
</feature>
<feature type="binding site" evidence="7">
    <location>
        <position position="281"/>
    </location>
    <ligand>
        <name>glyoxylate</name>
        <dbReference type="ChEBI" id="CHEBI:36655"/>
    </ligand>
</feature>
<evidence type="ECO:0000313" key="10">
    <source>
        <dbReference type="Proteomes" id="UP000675940"/>
    </source>
</evidence>
<dbReference type="AlphaFoldDB" id="A0A940MLZ9"/>
<evidence type="ECO:0000256" key="7">
    <source>
        <dbReference type="PIRSR" id="PIRSR000138-2"/>
    </source>
</evidence>
<feature type="active site" description="Proton acceptor" evidence="6">
    <location>
        <position position="278"/>
    </location>
</feature>
<evidence type="ECO:0000256" key="2">
    <source>
        <dbReference type="ARBA" id="ARBA00022630"/>
    </source>
</evidence>
<evidence type="ECO:0000256" key="4">
    <source>
        <dbReference type="ARBA" id="ARBA00023002"/>
    </source>
</evidence>
<dbReference type="InterPro" id="IPR013785">
    <property type="entry name" value="Aldolase_TIM"/>
</dbReference>
<comment type="cofactor">
    <cofactor evidence="1">
        <name>FMN</name>
        <dbReference type="ChEBI" id="CHEBI:58210"/>
    </cofactor>
</comment>
<keyword evidence="4" id="KW-0560">Oxidoreductase</keyword>
<name>A0A940MLZ9_9RHOB</name>
<feature type="binding site" evidence="7">
    <location>
        <position position="110"/>
    </location>
    <ligand>
        <name>FMN</name>
        <dbReference type="ChEBI" id="CHEBI:58210"/>
    </ligand>
</feature>
<feature type="binding site" evidence="7">
    <location>
        <position position="254"/>
    </location>
    <ligand>
        <name>FMN</name>
        <dbReference type="ChEBI" id="CHEBI:58210"/>
    </ligand>
</feature>
<feature type="binding site" evidence="7">
    <location>
        <begin position="81"/>
        <end position="83"/>
    </location>
    <ligand>
        <name>FMN</name>
        <dbReference type="ChEBI" id="CHEBI:58210"/>
    </ligand>
</feature>
<feature type="domain" description="FMN hydroxy acid dehydrogenase" evidence="8">
    <location>
        <begin position="2"/>
        <end position="380"/>
    </location>
</feature>
<dbReference type="GO" id="GO:0016491">
    <property type="term" value="F:oxidoreductase activity"/>
    <property type="evidence" value="ECO:0007669"/>
    <property type="project" value="UniProtKB-KW"/>
</dbReference>
<sequence length="380" mass="41500">MDLHRRYMTIPDLRAGARRRVPGFAWAFLETATGTQSTPRRNRAALDDVLFTPSILDGEVAPDFTTRLFGQTHPLPFGVAPVGHSGLLWPGAEIMLAKTATAQDLPYTLSTVATMTPEEVGPHTGGRGWFQLYPPRDPDVRRDMLRRARDSGFHVLVLTADVPVASRREAQVQGGLTQPPRLTPRILAQCAQRPAWSLARLRAGMPRMKTLEPYTQDFSARDPTAHVGYLLRTAPDMDYVKWLRSEWAGPLVVKGVLGAKDVAPLEAAGVDGIWVSNHGGRQFDAAPAALRQLPAIRAATRLPILYDSGIESALDILRAIALGADFVMMARAWHYALCALGPPGPAHLVEILRRDLTACIGQLGAARPVDLRGRTLSARD</sequence>
<dbReference type="PANTHER" id="PTHR10578:SF107">
    <property type="entry name" value="2-HYDROXYACID OXIDASE 1"/>
    <property type="match status" value="1"/>
</dbReference>